<organism evidence="9 19">
    <name type="scientific">Blautia obeum</name>
    <dbReference type="NCBI Taxonomy" id="40520"/>
    <lineage>
        <taxon>Bacteria</taxon>
        <taxon>Bacillati</taxon>
        <taxon>Bacillota</taxon>
        <taxon>Clostridia</taxon>
        <taxon>Lachnospirales</taxon>
        <taxon>Lachnospiraceae</taxon>
        <taxon>Blautia</taxon>
    </lineage>
</organism>
<reference evidence="18 19" key="1">
    <citation type="submission" date="2015-09" db="EMBL/GenBank/DDBJ databases">
        <authorList>
            <consortium name="Pathogen Informatics"/>
        </authorList>
    </citation>
    <scope>NUCLEOTIDE SEQUENCE [LARGE SCALE GENOMIC DNA]</scope>
    <source>
        <strain evidence="8 18">2789STDY5608837</strain>
        <strain evidence="9 19">2789STDY5834921</strain>
    </source>
</reference>
<keyword evidence="5 9" id="KW-0378">Hydrolase</keyword>
<accession>A0A174N7H5</accession>
<evidence type="ECO:0000313" key="24">
    <source>
        <dbReference type="Proteomes" id="UP000284024"/>
    </source>
</evidence>
<dbReference type="PROSITE" id="PS51160">
    <property type="entry name" value="ACYLPHOSPHATASE_3"/>
    <property type="match status" value="1"/>
</dbReference>
<proteinExistence type="inferred from homology"/>
<dbReference type="SUPFAM" id="SSF54975">
    <property type="entry name" value="Acylphosphatase/BLUF domain-like"/>
    <property type="match status" value="1"/>
</dbReference>
<dbReference type="Gene3D" id="3.30.70.100">
    <property type="match status" value="1"/>
</dbReference>
<dbReference type="EMBL" id="QRVV01000038">
    <property type="protein sequence ID" value="RGS71510.1"/>
    <property type="molecule type" value="Genomic_DNA"/>
</dbReference>
<dbReference type="EMBL" id="QRJH01000014">
    <property type="protein sequence ID" value="RHH15007.1"/>
    <property type="molecule type" value="Genomic_DNA"/>
</dbReference>
<evidence type="ECO:0000313" key="15">
    <source>
        <dbReference type="EMBL" id="RHH15007.1"/>
    </source>
</evidence>
<evidence type="ECO:0000313" key="23">
    <source>
        <dbReference type="Proteomes" id="UP000283585"/>
    </source>
</evidence>
<evidence type="ECO:0000313" key="14">
    <source>
        <dbReference type="EMBL" id="RGV62042.1"/>
    </source>
</evidence>
<feature type="domain" description="Acylphosphatase-like" evidence="7">
    <location>
        <begin position="5"/>
        <end position="91"/>
    </location>
</feature>
<dbReference type="Proteomes" id="UP000261222">
    <property type="component" value="Unassembled WGS sequence"/>
</dbReference>
<dbReference type="AlphaFoldDB" id="A0A174N7H5"/>
<evidence type="ECO:0000256" key="6">
    <source>
        <dbReference type="RuleBase" id="RU004168"/>
    </source>
</evidence>
<feature type="active site" evidence="5">
    <location>
        <position position="20"/>
    </location>
</feature>
<dbReference type="PRINTS" id="PR00112">
    <property type="entry name" value="ACYLPHPHTASE"/>
</dbReference>
<dbReference type="Proteomes" id="UP000284242">
    <property type="component" value="Unassembled WGS sequence"/>
</dbReference>
<dbReference type="RefSeq" id="WP_005423991.1">
    <property type="nucleotide sequence ID" value="NZ_CAXSOH010000014.1"/>
</dbReference>
<dbReference type="InterPro" id="IPR001792">
    <property type="entry name" value="Acylphosphatase-like_dom"/>
</dbReference>
<evidence type="ECO:0000313" key="19">
    <source>
        <dbReference type="Proteomes" id="UP000095413"/>
    </source>
</evidence>
<evidence type="ECO:0000256" key="3">
    <source>
        <dbReference type="ARBA" id="ARBA00015991"/>
    </source>
</evidence>
<reference evidence="20 21" key="2">
    <citation type="submission" date="2018-08" db="EMBL/GenBank/DDBJ databases">
        <title>A genome reference for cultivated species of the human gut microbiota.</title>
        <authorList>
            <person name="Zou Y."/>
            <person name="Xue W."/>
            <person name="Luo G."/>
        </authorList>
    </citation>
    <scope>NUCLEOTIDE SEQUENCE [LARGE SCALE GENOMIC DNA]</scope>
    <source>
        <strain evidence="14 22">AF14-23</strain>
        <strain evidence="13 25">AF21-24</strain>
        <strain evidence="12 23">AF29-2BH</strain>
        <strain evidence="16 26">AF37-6AC</strain>
        <strain evidence="15 24">AM18-2AC</strain>
        <strain evidence="11 20">OM03-6</strain>
        <strain evidence="10 21">OM06-11AA</strain>
    </source>
</reference>
<evidence type="ECO:0000313" key="25">
    <source>
        <dbReference type="Proteomes" id="UP000284242"/>
    </source>
</evidence>
<dbReference type="Proteomes" id="UP000293506">
    <property type="component" value="Unassembled WGS sequence"/>
</dbReference>
<dbReference type="Proteomes" id="UP000265828">
    <property type="component" value="Unassembled WGS sequence"/>
</dbReference>
<dbReference type="Proteomes" id="UP000285897">
    <property type="component" value="Unassembled WGS sequence"/>
</dbReference>
<dbReference type="EC" id="3.6.1.7" evidence="2 5"/>
<dbReference type="EMBL" id="CYZD01000027">
    <property type="protein sequence ID" value="CUO79726.1"/>
    <property type="molecule type" value="Genomic_DNA"/>
</dbReference>
<dbReference type="Pfam" id="PF00708">
    <property type="entry name" value="Acylphosphatase"/>
    <property type="match status" value="1"/>
</dbReference>
<evidence type="ECO:0000256" key="5">
    <source>
        <dbReference type="PROSITE-ProRule" id="PRU00520"/>
    </source>
</evidence>
<evidence type="ECO:0000313" key="27">
    <source>
        <dbReference type="Proteomes" id="UP000293506"/>
    </source>
</evidence>
<dbReference type="EMBL" id="RCXQ01000026">
    <property type="protein sequence ID" value="RYT61204.1"/>
    <property type="molecule type" value="Genomic_DNA"/>
</dbReference>
<evidence type="ECO:0000313" key="21">
    <source>
        <dbReference type="Proteomes" id="UP000261222"/>
    </source>
</evidence>
<dbReference type="EMBL" id="QROS01000015">
    <property type="protein sequence ID" value="RHL43782.1"/>
    <property type="molecule type" value="Genomic_DNA"/>
</dbReference>
<evidence type="ECO:0000313" key="12">
    <source>
        <dbReference type="EMBL" id="RGQ02152.1"/>
    </source>
</evidence>
<dbReference type="PANTHER" id="PTHR47268:SF4">
    <property type="entry name" value="ACYLPHOSPHATASE"/>
    <property type="match status" value="1"/>
</dbReference>
<evidence type="ECO:0000313" key="17">
    <source>
        <dbReference type="EMBL" id="RYT61204.1"/>
    </source>
</evidence>
<comment type="catalytic activity">
    <reaction evidence="4 5">
        <text>an acyl phosphate + H2O = a carboxylate + phosphate + H(+)</text>
        <dbReference type="Rhea" id="RHEA:14965"/>
        <dbReference type="ChEBI" id="CHEBI:15377"/>
        <dbReference type="ChEBI" id="CHEBI:15378"/>
        <dbReference type="ChEBI" id="CHEBI:29067"/>
        <dbReference type="ChEBI" id="CHEBI:43474"/>
        <dbReference type="ChEBI" id="CHEBI:59918"/>
        <dbReference type="EC" id="3.6.1.7"/>
    </reaction>
</comment>
<dbReference type="EMBL" id="QRSS01000041">
    <property type="protein sequence ID" value="RGQ02152.1"/>
    <property type="molecule type" value="Genomic_DNA"/>
</dbReference>
<feature type="active site" evidence="5">
    <location>
        <position position="38"/>
    </location>
</feature>
<evidence type="ECO:0000256" key="1">
    <source>
        <dbReference type="ARBA" id="ARBA00005614"/>
    </source>
</evidence>
<reference evidence="17 27" key="3">
    <citation type="journal article" date="2019" name="Science, e1252229">
        <title>Invertible promoters mediate bacterial phase variation, antibiotic resistance, and host adaptation in the gut.</title>
        <authorList>
            <person name="Jiang X."/>
            <person name="Hall A.B."/>
            <person name="Arthur T.D."/>
            <person name="Plichta D.R."/>
            <person name="Covington C.T."/>
            <person name="Poyet M."/>
            <person name="Crothers J."/>
            <person name="Moses P.L."/>
            <person name="Tolonen A.C."/>
            <person name="Vlamakis H."/>
            <person name="Alm E.J."/>
            <person name="Xavier R.J."/>
        </authorList>
    </citation>
    <scope>NUCLEOTIDE SEQUENCE [LARGE SCALE GENOMIC DNA]</scope>
    <source>
        <strain evidence="27">af_0058</strain>
        <strain evidence="17">Af_0058</strain>
    </source>
</reference>
<dbReference type="Proteomes" id="UP000095409">
    <property type="component" value="Unassembled WGS sequence"/>
</dbReference>
<evidence type="ECO:0000313" key="18">
    <source>
        <dbReference type="Proteomes" id="UP000095409"/>
    </source>
</evidence>
<gene>
    <name evidence="9" type="primary">yccX</name>
    <name evidence="16" type="ORF">DW021_14950</name>
    <name evidence="15" type="ORF">DW222_17190</name>
    <name evidence="14" type="ORF">DWW07_13195</name>
    <name evidence="13" type="ORF">DWX77_11950</name>
    <name evidence="12" type="ORF">DWZ12_16580</name>
    <name evidence="11" type="ORF">DXB38_14350</name>
    <name evidence="10" type="ORF">DXB81_17530</name>
    <name evidence="17" type="ORF">EAI82_15440</name>
    <name evidence="8" type="ORF">ERS852394_03048</name>
    <name evidence="9" type="ORF">ERS852533_01288</name>
</gene>
<evidence type="ECO:0000313" key="13">
    <source>
        <dbReference type="EMBL" id="RGS71510.1"/>
    </source>
</evidence>
<evidence type="ECO:0000313" key="8">
    <source>
        <dbReference type="EMBL" id="CUO79726.1"/>
    </source>
</evidence>
<dbReference type="OrthoDB" id="9808093at2"/>
<dbReference type="InterPro" id="IPR017968">
    <property type="entry name" value="Acylphosphatase_CS"/>
</dbReference>
<dbReference type="Proteomes" id="UP000261105">
    <property type="component" value="Unassembled WGS sequence"/>
</dbReference>
<dbReference type="EMBL" id="CZBA01000006">
    <property type="protein sequence ID" value="CUP42045.1"/>
    <property type="molecule type" value="Genomic_DNA"/>
</dbReference>
<evidence type="ECO:0000313" key="20">
    <source>
        <dbReference type="Proteomes" id="UP000261105"/>
    </source>
</evidence>
<evidence type="ECO:0000259" key="7">
    <source>
        <dbReference type="PROSITE" id="PS51160"/>
    </source>
</evidence>
<dbReference type="PANTHER" id="PTHR47268">
    <property type="entry name" value="ACYLPHOSPHATASE"/>
    <property type="match status" value="1"/>
</dbReference>
<evidence type="ECO:0000313" key="10">
    <source>
        <dbReference type="EMBL" id="RGN01741.1"/>
    </source>
</evidence>
<sequence length="91" mass="10788">MHKIRVSICFYGRVQGVGFRYKLRYLAEKYSVTGWARNEYDGSVSTELQGLEEDIDKILQALYNDRYIEIDDIRKRSLPVDEEERGFGVRY</sequence>
<dbReference type="InterPro" id="IPR020456">
    <property type="entry name" value="Acylphosphatase"/>
</dbReference>
<evidence type="ECO:0000313" key="26">
    <source>
        <dbReference type="Proteomes" id="UP000285897"/>
    </source>
</evidence>
<dbReference type="EMBL" id="QRZI01000010">
    <property type="protein sequence ID" value="RGV62042.1"/>
    <property type="molecule type" value="Genomic_DNA"/>
</dbReference>
<protein>
    <recommendedName>
        <fullName evidence="3 5">acylphosphatase</fullName>
        <ecNumber evidence="2 5">3.6.1.7</ecNumber>
    </recommendedName>
</protein>
<evidence type="ECO:0000313" key="11">
    <source>
        <dbReference type="EMBL" id="RGN85073.1"/>
    </source>
</evidence>
<dbReference type="Proteomes" id="UP000095413">
    <property type="component" value="Unassembled WGS sequence"/>
</dbReference>
<evidence type="ECO:0000313" key="16">
    <source>
        <dbReference type="EMBL" id="RHL43782.1"/>
    </source>
</evidence>
<evidence type="ECO:0000256" key="4">
    <source>
        <dbReference type="ARBA" id="ARBA00047645"/>
    </source>
</evidence>
<comment type="similarity">
    <text evidence="1 6">Belongs to the acylphosphatase family.</text>
</comment>
<name>A0A174N7H5_9FIRM</name>
<evidence type="ECO:0000313" key="22">
    <source>
        <dbReference type="Proteomes" id="UP000265828"/>
    </source>
</evidence>
<dbReference type="EMBL" id="QSUZ01000026">
    <property type="protein sequence ID" value="RGN85073.1"/>
    <property type="molecule type" value="Genomic_DNA"/>
</dbReference>
<dbReference type="Proteomes" id="UP000283585">
    <property type="component" value="Unassembled WGS sequence"/>
</dbReference>
<dbReference type="GO" id="GO:0003998">
    <property type="term" value="F:acylphosphatase activity"/>
    <property type="evidence" value="ECO:0007669"/>
    <property type="project" value="UniProtKB-EC"/>
</dbReference>
<dbReference type="InterPro" id="IPR036046">
    <property type="entry name" value="Acylphosphatase-like_dom_sf"/>
</dbReference>
<dbReference type="Proteomes" id="UP000284024">
    <property type="component" value="Unassembled WGS sequence"/>
</dbReference>
<dbReference type="PROSITE" id="PS00151">
    <property type="entry name" value="ACYLPHOSPHATASE_2"/>
    <property type="match status" value="1"/>
</dbReference>
<dbReference type="EMBL" id="QSUB01000014">
    <property type="protein sequence ID" value="RGN01741.1"/>
    <property type="molecule type" value="Genomic_DNA"/>
</dbReference>
<evidence type="ECO:0000313" key="9">
    <source>
        <dbReference type="EMBL" id="CUP42045.1"/>
    </source>
</evidence>
<dbReference type="GeneID" id="79802603"/>
<evidence type="ECO:0000256" key="2">
    <source>
        <dbReference type="ARBA" id="ARBA00012150"/>
    </source>
</evidence>